<dbReference type="GO" id="GO:0043937">
    <property type="term" value="P:regulation of sporulation"/>
    <property type="evidence" value="ECO:0007669"/>
    <property type="project" value="InterPro"/>
</dbReference>
<reference evidence="1" key="1">
    <citation type="submission" date="2020-09" db="EMBL/GenBank/DDBJ databases">
        <title>A novel bacterium of genus Paenibacillus, isolated from South China Sea.</title>
        <authorList>
            <person name="Huang H."/>
            <person name="Mo K."/>
            <person name="Hu Y."/>
        </authorList>
    </citation>
    <scope>NUCLEOTIDE SEQUENCE</scope>
    <source>
        <strain evidence="1">IB182493</strain>
    </source>
</reference>
<proteinExistence type="predicted"/>
<sequence length="56" mass="6619">MDKQLLVQMELLRDKMVETAMLKQNLLHRDVITLSQSLDKIIVQVQEERRLLTQAN</sequence>
<dbReference type="Gene3D" id="4.10.280.10">
    <property type="entry name" value="Helix-loop-helix DNA-binding domain"/>
    <property type="match status" value="1"/>
</dbReference>
<dbReference type="GO" id="GO:0046983">
    <property type="term" value="F:protein dimerization activity"/>
    <property type="evidence" value="ECO:0007669"/>
    <property type="project" value="InterPro"/>
</dbReference>
<name>A0A927CPJ1_9BACL</name>
<gene>
    <name evidence="1" type="ORF">IDH41_13455</name>
</gene>
<dbReference type="Proteomes" id="UP000632125">
    <property type="component" value="Unassembled WGS sequence"/>
</dbReference>
<organism evidence="1 2">
    <name type="scientific">Paenibacillus arenilitoris</name>
    <dbReference type="NCBI Taxonomy" id="2772299"/>
    <lineage>
        <taxon>Bacteria</taxon>
        <taxon>Bacillati</taxon>
        <taxon>Bacillota</taxon>
        <taxon>Bacilli</taxon>
        <taxon>Bacillales</taxon>
        <taxon>Paenibacillaceae</taxon>
        <taxon>Paenibacillus</taxon>
    </lineage>
</organism>
<dbReference type="RefSeq" id="WP_190861819.1">
    <property type="nucleotide sequence ID" value="NZ_JACXIY010000015.1"/>
</dbReference>
<evidence type="ECO:0000313" key="2">
    <source>
        <dbReference type="Proteomes" id="UP000632125"/>
    </source>
</evidence>
<dbReference type="InterPro" id="IPR036638">
    <property type="entry name" value="HLH_DNA-bd_sf"/>
</dbReference>
<dbReference type="InterPro" id="IPR037208">
    <property type="entry name" value="Spo0E-like_sf"/>
</dbReference>
<keyword evidence="2" id="KW-1185">Reference proteome</keyword>
<evidence type="ECO:0000313" key="1">
    <source>
        <dbReference type="EMBL" id="MBD2869591.1"/>
    </source>
</evidence>
<dbReference type="AlphaFoldDB" id="A0A927CPJ1"/>
<dbReference type="SUPFAM" id="SSF140500">
    <property type="entry name" value="BAS1536-like"/>
    <property type="match status" value="1"/>
</dbReference>
<dbReference type="EMBL" id="JACXIY010000015">
    <property type="protein sequence ID" value="MBD2869591.1"/>
    <property type="molecule type" value="Genomic_DNA"/>
</dbReference>
<accession>A0A927CPJ1</accession>
<comment type="caution">
    <text evidence="1">The sequence shown here is derived from an EMBL/GenBank/DDBJ whole genome shotgun (WGS) entry which is preliminary data.</text>
</comment>
<dbReference type="Pfam" id="PF09388">
    <property type="entry name" value="SpoOE-like"/>
    <property type="match status" value="1"/>
</dbReference>
<protein>
    <submittedName>
        <fullName evidence="1">Aspartyl-phosphate phosphatase Spo0E family protein</fullName>
    </submittedName>
</protein>
<dbReference type="InterPro" id="IPR018540">
    <property type="entry name" value="Spo0E-like"/>
</dbReference>